<proteinExistence type="predicted"/>
<feature type="region of interest" description="Disordered" evidence="1">
    <location>
        <begin position="111"/>
        <end position="282"/>
    </location>
</feature>
<sequence>MAEGGVDACRDDDGRFCALDEVWDRKRLAEVRRWWNDPALLVDVEPDSAAGTSCTHPVLPDGPVSCERAKPAGCRTRKRTSAMKTTTFAPVRIFMMSVWLTPGTLLNIERLPSNRAPSDDSHMHKQASRAHLEPTDRINSSDAAHSAPKSSAAGALSRSEEKQPVAEGAKKHTAPSLAVAPTIPSVQETASRRAGGSRKEEPARSPFPTSVASSSSPSGITEIEPLPAQKAASTAFGEHAAGQPSALRGDRPRAKATAGAPDDRGEQPEKADLLQNKVPRKPVDAAAPAANLIVTASEDAALLPRPTNSLPAERTERSARWPPVGKARANAGLSSKVDETVARESQTQHAVAREAALRQRKAEGGRKPPIAVDVSSVVAPEAQERLFGEEVRHSGKGGPTGAGATPREGMGPESGRARPRTETAEAGDSLEDGDPRRPEERERGGNEDGNGGDGTWDGPKTMEQLVAMVSNRLHSLLPPPVYPSLPLATLPGHPFAAAQVTRSSASEADRARADAAKSRAAEAENIKKVAQTAAFGRVLDADDESALFSPAYVNSREGRAALEKYRKAVESAEKDLAAAAAAAAK</sequence>
<accession>A0A8H8DLH4</accession>
<name>A0A8H8DLH4_9FUNG</name>
<reference evidence="2 3" key="1">
    <citation type="journal article" name="Sci. Rep.">
        <title>Genome-scale phylogenetic analyses confirm Olpidium as the closest living zoosporic fungus to the non-flagellated, terrestrial fungi.</title>
        <authorList>
            <person name="Chang Y."/>
            <person name="Rochon D."/>
            <person name="Sekimoto S."/>
            <person name="Wang Y."/>
            <person name="Chovatia M."/>
            <person name="Sandor L."/>
            <person name="Salamov A."/>
            <person name="Grigoriev I.V."/>
            <person name="Stajich J.E."/>
            <person name="Spatafora J.W."/>
        </authorList>
    </citation>
    <scope>NUCLEOTIDE SEQUENCE [LARGE SCALE GENOMIC DNA]</scope>
    <source>
        <strain evidence="2">S191</strain>
    </source>
</reference>
<dbReference type="EMBL" id="JAEFCI010001412">
    <property type="protein sequence ID" value="KAG5462924.1"/>
    <property type="molecule type" value="Genomic_DNA"/>
</dbReference>
<evidence type="ECO:0000313" key="2">
    <source>
        <dbReference type="EMBL" id="KAG5462924.1"/>
    </source>
</evidence>
<feature type="compositionally biased region" description="Basic and acidic residues" evidence="1">
    <location>
        <begin position="382"/>
        <end position="393"/>
    </location>
</feature>
<feature type="region of interest" description="Disordered" evidence="1">
    <location>
        <begin position="304"/>
        <end position="463"/>
    </location>
</feature>
<feature type="compositionally biased region" description="Basic and acidic residues" evidence="1">
    <location>
        <begin position="261"/>
        <end position="272"/>
    </location>
</feature>
<feature type="compositionally biased region" description="Low complexity" evidence="1">
    <location>
        <begin position="206"/>
        <end position="218"/>
    </location>
</feature>
<dbReference type="Proteomes" id="UP000673691">
    <property type="component" value="Unassembled WGS sequence"/>
</dbReference>
<evidence type="ECO:0000313" key="3">
    <source>
        <dbReference type="Proteomes" id="UP000673691"/>
    </source>
</evidence>
<comment type="caution">
    <text evidence="2">The sequence shown here is derived from an EMBL/GenBank/DDBJ whole genome shotgun (WGS) entry which is preliminary data.</text>
</comment>
<gene>
    <name evidence="2" type="ORF">BJ554DRAFT_2841</name>
</gene>
<feature type="compositionally biased region" description="Basic and acidic residues" evidence="1">
    <location>
        <begin position="433"/>
        <end position="446"/>
    </location>
</feature>
<evidence type="ECO:0000256" key="1">
    <source>
        <dbReference type="SAM" id="MobiDB-lite"/>
    </source>
</evidence>
<feature type="compositionally biased region" description="Basic and acidic residues" evidence="1">
    <location>
        <begin position="351"/>
        <end position="366"/>
    </location>
</feature>
<protein>
    <submittedName>
        <fullName evidence="2">Uncharacterized protein</fullName>
    </submittedName>
</protein>
<organism evidence="2 3">
    <name type="scientific">Olpidium bornovanus</name>
    <dbReference type="NCBI Taxonomy" id="278681"/>
    <lineage>
        <taxon>Eukaryota</taxon>
        <taxon>Fungi</taxon>
        <taxon>Fungi incertae sedis</taxon>
        <taxon>Olpidiomycota</taxon>
        <taxon>Olpidiomycotina</taxon>
        <taxon>Olpidiomycetes</taxon>
        <taxon>Olpidiales</taxon>
        <taxon>Olpidiaceae</taxon>
        <taxon>Olpidium</taxon>
    </lineage>
</organism>
<keyword evidence="3" id="KW-1185">Reference proteome</keyword>
<dbReference type="AlphaFoldDB" id="A0A8H8DLH4"/>
<feature type="compositionally biased region" description="Basic and acidic residues" evidence="1">
    <location>
        <begin position="158"/>
        <end position="170"/>
    </location>
</feature>